<protein>
    <submittedName>
        <fullName evidence="1">Uncharacterized protein</fullName>
    </submittedName>
</protein>
<evidence type="ECO:0000313" key="1">
    <source>
        <dbReference type="EMBL" id="MBW3469939.1"/>
    </source>
</evidence>
<dbReference type="RefSeq" id="WP_219293390.1">
    <property type="nucleotide sequence ID" value="NZ_RPHB01000010.1"/>
</dbReference>
<evidence type="ECO:0000313" key="2">
    <source>
        <dbReference type="Proteomes" id="UP000727490"/>
    </source>
</evidence>
<proteinExistence type="predicted"/>
<name>A0A951J105_9BACT</name>
<dbReference type="EMBL" id="RPHB01000010">
    <property type="protein sequence ID" value="MBW3469939.1"/>
    <property type="molecule type" value="Genomic_DNA"/>
</dbReference>
<gene>
    <name evidence="1" type="ORF">EGN73_19265</name>
</gene>
<comment type="caution">
    <text evidence="1">The sequence shown here is derived from an EMBL/GenBank/DDBJ whole genome shotgun (WGS) entry which is preliminary data.</text>
</comment>
<sequence length="212" mass="23976">MKLRFTILTLSLILITVFKSNAQLGFGAEVYGGIQKSFVDVNYSSPAFVNVLTVRSPFDFHAGATFLTSFHQNWQLALQGEFYRVAVREIWSGNIGQNVVRGDEYGIYSLGIRYNIEKEGYAFYLQPSFGYALNNYEASGTTQMALGPVVRAEVGLKNYFKESKNYFFWGLRYQYGFENMNKGNFLDTGNYRVGSYGDYVGAFVGLGFDFSK</sequence>
<accession>A0A951J105</accession>
<reference evidence="1 2" key="1">
    <citation type="journal article" date="2020" name="Syst. Appl. Microbiol.">
        <title>Arthrospiribacter ruber gen. nov., sp. nov., a novel bacterium isolated from Arthrospira cultures.</title>
        <authorList>
            <person name="Waleron M."/>
            <person name="Misztak A."/>
            <person name="Waleron M.M."/>
            <person name="Furmaniak M."/>
            <person name="Mrozik A."/>
            <person name="Waleron K."/>
        </authorList>
    </citation>
    <scope>NUCLEOTIDE SEQUENCE [LARGE SCALE GENOMIC DNA]</scope>
    <source>
        <strain evidence="1 2">DPMB0001</strain>
    </source>
</reference>
<organism evidence="1 2">
    <name type="scientific">Arthrospiribacter ruber</name>
    <dbReference type="NCBI Taxonomy" id="2487934"/>
    <lineage>
        <taxon>Bacteria</taxon>
        <taxon>Pseudomonadati</taxon>
        <taxon>Bacteroidota</taxon>
        <taxon>Cytophagia</taxon>
        <taxon>Cytophagales</taxon>
        <taxon>Cyclobacteriaceae</taxon>
        <taxon>Arthrospiribacter</taxon>
    </lineage>
</organism>
<dbReference type="AlphaFoldDB" id="A0A951J105"/>
<dbReference type="Proteomes" id="UP000727490">
    <property type="component" value="Unassembled WGS sequence"/>
</dbReference>
<keyword evidence="2" id="KW-1185">Reference proteome</keyword>